<organism evidence="4 5">
    <name type="scientific">Gimesia panareensis</name>
    <dbReference type="NCBI Taxonomy" id="2527978"/>
    <lineage>
        <taxon>Bacteria</taxon>
        <taxon>Pseudomonadati</taxon>
        <taxon>Planctomycetota</taxon>
        <taxon>Planctomycetia</taxon>
        <taxon>Planctomycetales</taxon>
        <taxon>Planctomycetaceae</taxon>
        <taxon>Gimesia</taxon>
    </lineage>
</organism>
<gene>
    <name evidence="4" type="ORF">Pan153_14160</name>
</gene>
<name>A0A518FKB3_9PLAN</name>
<keyword evidence="1" id="KW-0175">Coiled coil</keyword>
<sequence length="262" mass="29931">MESHHGGSNTICEAEEGNCVAGDNERIKQTLELLGTGLYPVIEQEMKTVYQDTWIDRAKESFRNSPLTSQPEGDAIRWDAHSTLLILWDHWNSVFRNRFTPLERSFVGELREYRNRWAHQSQINTDDTLRILDTAARLLSAAGAKKEAQQLQKERDQLLYQILQYQEQVIVDSPDNRRERLRDAIVFVICGIAIDLGIFFSYGTGILAILFAVFVAAVFAFLAYQRWVTPDKPSYGAHECTNCGKIIYGESCPYCSETTEHD</sequence>
<protein>
    <recommendedName>
        <fullName evidence="3">Swt1-like HEPN domain-containing protein</fullName>
    </recommendedName>
</protein>
<dbReference type="RefSeq" id="WP_145454591.1">
    <property type="nucleotide sequence ID" value="NZ_CP036317.1"/>
</dbReference>
<dbReference type="Proteomes" id="UP000320839">
    <property type="component" value="Chromosome"/>
</dbReference>
<dbReference type="AlphaFoldDB" id="A0A518FKB3"/>
<evidence type="ECO:0000259" key="3">
    <source>
        <dbReference type="Pfam" id="PF18731"/>
    </source>
</evidence>
<dbReference type="EMBL" id="CP036317">
    <property type="protein sequence ID" value="QDV16784.1"/>
    <property type="molecule type" value="Genomic_DNA"/>
</dbReference>
<reference evidence="4 5" key="1">
    <citation type="submission" date="2019-02" db="EMBL/GenBank/DDBJ databases">
        <title>Deep-cultivation of Planctomycetes and their phenomic and genomic characterization uncovers novel biology.</title>
        <authorList>
            <person name="Wiegand S."/>
            <person name="Jogler M."/>
            <person name="Boedeker C."/>
            <person name="Pinto D."/>
            <person name="Vollmers J."/>
            <person name="Rivas-Marin E."/>
            <person name="Kohn T."/>
            <person name="Peeters S.H."/>
            <person name="Heuer A."/>
            <person name="Rast P."/>
            <person name="Oberbeckmann S."/>
            <person name="Bunk B."/>
            <person name="Jeske O."/>
            <person name="Meyerdierks A."/>
            <person name="Storesund J.E."/>
            <person name="Kallscheuer N."/>
            <person name="Luecker S."/>
            <person name="Lage O.M."/>
            <person name="Pohl T."/>
            <person name="Merkel B.J."/>
            <person name="Hornburger P."/>
            <person name="Mueller R.-W."/>
            <person name="Bruemmer F."/>
            <person name="Labrenz M."/>
            <person name="Spormann A.M."/>
            <person name="Op den Camp H."/>
            <person name="Overmann J."/>
            <person name="Amann R."/>
            <person name="Jetten M.S.M."/>
            <person name="Mascher T."/>
            <person name="Medema M.H."/>
            <person name="Devos D.P."/>
            <person name="Kaster A.-K."/>
            <person name="Ovreas L."/>
            <person name="Rohde M."/>
            <person name="Galperin M.Y."/>
            <person name="Jogler C."/>
        </authorList>
    </citation>
    <scope>NUCLEOTIDE SEQUENCE [LARGE SCALE GENOMIC DNA]</scope>
    <source>
        <strain evidence="4 5">Pan153</strain>
    </source>
</reference>
<evidence type="ECO:0000313" key="4">
    <source>
        <dbReference type="EMBL" id="QDV16784.1"/>
    </source>
</evidence>
<dbReference type="InterPro" id="IPR041650">
    <property type="entry name" value="HEPN_Swt1"/>
</dbReference>
<keyword evidence="2" id="KW-0472">Membrane</keyword>
<dbReference type="OrthoDB" id="9757917at2"/>
<keyword evidence="2" id="KW-0812">Transmembrane</keyword>
<feature type="transmembrane region" description="Helical" evidence="2">
    <location>
        <begin position="206"/>
        <end position="224"/>
    </location>
</feature>
<evidence type="ECO:0000313" key="5">
    <source>
        <dbReference type="Proteomes" id="UP000320839"/>
    </source>
</evidence>
<feature type="transmembrane region" description="Helical" evidence="2">
    <location>
        <begin position="184"/>
        <end position="200"/>
    </location>
</feature>
<feature type="domain" description="Swt1-like HEPN" evidence="3">
    <location>
        <begin position="29"/>
        <end position="141"/>
    </location>
</feature>
<evidence type="ECO:0000256" key="1">
    <source>
        <dbReference type="SAM" id="Coils"/>
    </source>
</evidence>
<proteinExistence type="predicted"/>
<feature type="coiled-coil region" evidence="1">
    <location>
        <begin position="141"/>
        <end position="168"/>
    </location>
</feature>
<keyword evidence="2" id="KW-1133">Transmembrane helix</keyword>
<accession>A0A518FKB3</accession>
<evidence type="ECO:0000256" key="2">
    <source>
        <dbReference type="SAM" id="Phobius"/>
    </source>
</evidence>
<dbReference type="Pfam" id="PF18731">
    <property type="entry name" value="HEPN_Swt1"/>
    <property type="match status" value="1"/>
</dbReference>